<dbReference type="RefSeq" id="WP_284259531.1">
    <property type="nucleotide sequence ID" value="NZ_BSOS01000094.1"/>
</dbReference>
<dbReference type="EMBL" id="BSOS01000094">
    <property type="protein sequence ID" value="GLR68682.1"/>
    <property type="molecule type" value="Genomic_DNA"/>
</dbReference>
<reference evidence="2" key="1">
    <citation type="journal article" date="2019" name="Int. J. Syst. Evol. Microbiol.">
        <title>The Global Catalogue of Microorganisms (GCM) 10K type strain sequencing project: providing services to taxonomists for standard genome sequencing and annotation.</title>
        <authorList>
            <consortium name="The Broad Institute Genomics Platform"/>
            <consortium name="The Broad Institute Genome Sequencing Center for Infectious Disease"/>
            <person name="Wu L."/>
            <person name="Ma J."/>
        </authorList>
    </citation>
    <scope>NUCLEOTIDE SEQUENCE [LARGE SCALE GENOMIC DNA]</scope>
    <source>
        <strain evidence="2">NBRC 112502</strain>
    </source>
</reference>
<organism evidence="1 2">
    <name type="scientific">Acidocella aquatica</name>
    <dbReference type="NCBI Taxonomy" id="1922313"/>
    <lineage>
        <taxon>Bacteria</taxon>
        <taxon>Pseudomonadati</taxon>
        <taxon>Pseudomonadota</taxon>
        <taxon>Alphaproteobacteria</taxon>
        <taxon>Acetobacterales</taxon>
        <taxon>Acidocellaceae</taxon>
        <taxon>Acidocella</taxon>
    </lineage>
</organism>
<keyword evidence="2" id="KW-1185">Reference proteome</keyword>
<accession>A0ABQ6ABJ1</accession>
<proteinExistence type="predicted"/>
<sequence length="62" mass="6734">MKAVDAREAAKLVALRHATAVGIEAIEQRACREFESFVKLSNYLKAATDKVIAGAATKSRTR</sequence>
<name>A0ABQ6ABJ1_9PROT</name>
<dbReference type="Proteomes" id="UP001156641">
    <property type="component" value="Unassembled WGS sequence"/>
</dbReference>
<comment type="caution">
    <text evidence="1">The sequence shown here is derived from an EMBL/GenBank/DDBJ whole genome shotgun (WGS) entry which is preliminary data.</text>
</comment>
<evidence type="ECO:0000313" key="1">
    <source>
        <dbReference type="EMBL" id="GLR68682.1"/>
    </source>
</evidence>
<evidence type="ECO:0000313" key="2">
    <source>
        <dbReference type="Proteomes" id="UP001156641"/>
    </source>
</evidence>
<gene>
    <name evidence="1" type="ORF">GCM10010909_33640</name>
</gene>
<protein>
    <submittedName>
        <fullName evidence="1">Uncharacterized protein</fullName>
    </submittedName>
</protein>